<dbReference type="EMBL" id="CP096574">
    <property type="protein sequence ID" value="UPU34727.1"/>
    <property type="molecule type" value="Genomic_DNA"/>
</dbReference>
<evidence type="ECO:0000313" key="2">
    <source>
        <dbReference type="EMBL" id="UPU34727.1"/>
    </source>
</evidence>
<dbReference type="Proteomes" id="UP000831485">
    <property type="component" value="Chromosome"/>
</dbReference>
<evidence type="ECO:0000313" key="3">
    <source>
        <dbReference type="Proteomes" id="UP000831485"/>
    </source>
</evidence>
<keyword evidence="3" id="KW-1185">Reference proteome</keyword>
<accession>A0ABY4L9R4</accession>
<dbReference type="RefSeq" id="WP_248646419.1">
    <property type="nucleotide sequence ID" value="NZ_CP096574.1"/>
</dbReference>
<gene>
    <name evidence="2" type="ORF">M1B72_14880</name>
</gene>
<proteinExistence type="predicted"/>
<sequence length="107" mass="11832">MSSPEVLTVEQFAEKMMVSRTTVFGWLKSGVLREGVHYIRLGRILRFCWREGLFFQGQQELPSEDAGRAALPPVPRSEHDSQRGEASVPGPGLTFGRGAAPAVNLDY</sequence>
<name>A0ABY4L9R4_9BACT</name>
<feature type="region of interest" description="Disordered" evidence="1">
    <location>
        <begin position="63"/>
        <end position="107"/>
    </location>
</feature>
<protein>
    <submittedName>
        <fullName evidence="2">Helix-turn-helix domain-containing protein</fullName>
    </submittedName>
</protein>
<reference evidence="2" key="1">
    <citation type="submission" date="2022-04" db="EMBL/GenBank/DDBJ databases">
        <authorList>
            <person name="Liu G."/>
        </authorList>
    </citation>
    <scope>NUCLEOTIDE SEQUENCE</scope>
    <source>
        <strain evidence="2">RG22</strain>
    </source>
</reference>
<evidence type="ECO:0000256" key="1">
    <source>
        <dbReference type="SAM" id="MobiDB-lite"/>
    </source>
</evidence>
<organism evidence="2 3">
    <name type="scientific">Geomonas paludis</name>
    <dbReference type="NCBI Taxonomy" id="2740185"/>
    <lineage>
        <taxon>Bacteria</taxon>
        <taxon>Pseudomonadati</taxon>
        <taxon>Thermodesulfobacteriota</taxon>
        <taxon>Desulfuromonadia</taxon>
        <taxon>Geobacterales</taxon>
        <taxon>Geobacteraceae</taxon>
        <taxon>Geomonas</taxon>
    </lineage>
</organism>